<dbReference type="EC" id="3.5.1.28" evidence="5"/>
<keyword evidence="7" id="KW-0479">Metal-binding</keyword>
<feature type="domain" description="N-acetylmuramoyl-L-alanine amidase" evidence="13">
    <location>
        <begin position="17"/>
        <end position="166"/>
    </location>
</feature>
<evidence type="ECO:0000256" key="2">
    <source>
        <dbReference type="ARBA" id="ARBA00001947"/>
    </source>
</evidence>
<dbReference type="GO" id="GO:0071555">
    <property type="term" value="P:cell wall organization"/>
    <property type="evidence" value="ECO:0007669"/>
    <property type="project" value="UniProtKB-KW"/>
</dbReference>
<evidence type="ECO:0000256" key="10">
    <source>
        <dbReference type="ARBA" id="ARBA00023316"/>
    </source>
</evidence>
<sequence length="184" mass="20975">MIKNAILTQAEYCSTSHWDERPEQTPISLLVVHNISLPPNEFGGDYIKYFFSGCLDPKLHPYFASIYQMRVSAHCLIKRDGHILQFVPFDKRAWHAGASSFQGMNKCNDYSIGIELEGADHIPYTQDQYQSLSLLTKQLIQEYPAITLGRIVGHNDIAPGRKTDPGIAFDWPLFRKMIKQEITS</sequence>
<dbReference type="InterPro" id="IPR036505">
    <property type="entry name" value="Amidase/PGRP_sf"/>
</dbReference>
<dbReference type="GO" id="GO:0009254">
    <property type="term" value="P:peptidoglycan turnover"/>
    <property type="evidence" value="ECO:0007669"/>
    <property type="project" value="TreeGrafter"/>
</dbReference>
<keyword evidence="8" id="KW-0378">Hydrolase</keyword>
<evidence type="ECO:0000256" key="8">
    <source>
        <dbReference type="ARBA" id="ARBA00022801"/>
    </source>
</evidence>
<evidence type="ECO:0000256" key="4">
    <source>
        <dbReference type="ARBA" id="ARBA00007553"/>
    </source>
</evidence>
<evidence type="ECO:0000313" key="15">
    <source>
        <dbReference type="Proteomes" id="UP000006327"/>
    </source>
</evidence>
<dbReference type="RefSeq" id="WP_007616414.1">
    <property type="nucleotide sequence ID" value="NZ_BAEO01000007.1"/>
</dbReference>
<dbReference type="Pfam" id="PF01510">
    <property type="entry name" value="Amidase_2"/>
    <property type="match status" value="1"/>
</dbReference>
<dbReference type="GO" id="GO:0009253">
    <property type="term" value="P:peptidoglycan catabolic process"/>
    <property type="evidence" value="ECO:0007669"/>
    <property type="project" value="InterPro"/>
</dbReference>
<evidence type="ECO:0000313" key="14">
    <source>
        <dbReference type="EMBL" id="GAC17546.1"/>
    </source>
</evidence>
<evidence type="ECO:0000256" key="6">
    <source>
        <dbReference type="ARBA" id="ARBA00022490"/>
    </source>
</evidence>
<dbReference type="PANTHER" id="PTHR30417">
    <property type="entry name" value="N-ACETYLMURAMOYL-L-ALANINE AMIDASE AMID"/>
    <property type="match status" value="1"/>
</dbReference>
<dbReference type="eggNOG" id="COG3023">
    <property type="taxonomic scope" value="Bacteria"/>
</dbReference>
<dbReference type="SMART" id="SM00644">
    <property type="entry name" value="Ami_2"/>
    <property type="match status" value="1"/>
</dbReference>
<evidence type="ECO:0000259" key="13">
    <source>
        <dbReference type="SMART" id="SM00644"/>
    </source>
</evidence>
<evidence type="ECO:0000256" key="1">
    <source>
        <dbReference type="ARBA" id="ARBA00001561"/>
    </source>
</evidence>
<accession>K6Y0U3</accession>
<keyword evidence="6" id="KW-0963">Cytoplasm</keyword>
<dbReference type="SUPFAM" id="SSF55846">
    <property type="entry name" value="N-acetylmuramoyl-L-alanine amidase-like"/>
    <property type="match status" value="1"/>
</dbReference>
<dbReference type="CDD" id="cd06583">
    <property type="entry name" value="PGRP"/>
    <property type="match status" value="1"/>
</dbReference>
<evidence type="ECO:0000256" key="7">
    <source>
        <dbReference type="ARBA" id="ARBA00022723"/>
    </source>
</evidence>
<dbReference type="Proteomes" id="UP000006327">
    <property type="component" value="Unassembled WGS sequence"/>
</dbReference>
<comment type="similarity">
    <text evidence="4">Belongs to the N-acetylmuramoyl-L-alanine amidase 2 family.</text>
</comment>
<evidence type="ECO:0000256" key="5">
    <source>
        <dbReference type="ARBA" id="ARBA00011901"/>
    </source>
</evidence>
<comment type="cofactor">
    <cofactor evidence="2">
        <name>Zn(2+)</name>
        <dbReference type="ChEBI" id="CHEBI:29105"/>
    </cofactor>
</comment>
<comment type="catalytic activity">
    <reaction evidence="1">
        <text>Hydrolyzes the link between N-acetylmuramoyl residues and L-amino acid residues in certain cell-wall glycopeptides.</text>
        <dbReference type="EC" id="3.5.1.28"/>
    </reaction>
</comment>
<dbReference type="OrthoDB" id="9794842at2"/>
<dbReference type="AlphaFoldDB" id="K6Y0U3"/>
<dbReference type="Gene3D" id="3.40.80.10">
    <property type="entry name" value="Peptidoglycan recognition protein-like"/>
    <property type="match status" value="1"/>
</dbReference>
<dbReference type="STRING" id="493475.GARC_0565"/>
<organism evidence="14 15">
    <name type="scientific">Paraglaciecola arctica BSs20135</name>
    <dbReference type="NCBI Taxonomy" id="493475"/>
    <lineage>
        <taxon>Bacteria</taxon>
        <taxon>Pseudomonadati</taxon>
        <taxon>Pseudomonadota</taxon>
        <taxon>Gammaproteobacteria</taxon>
        <taxon>Alteromonadales</taxon>
        <taxon>Alteromonadaceae</taxon>
        <taxon>Paraglaciecola</taxon>
    </lineage>
</organism>
<comment type="caution">
    <text evidence="14">The sequence shown here is derived from an EMBL/GenBank/DDBJ whole genome shotgun (WGS) entry which is preliminary data.</text>
</comment>
<dbReference type="NCBIfam" id="NF008758">
    <property type="entry name" value="PRK11789.1"/>
    <property type="match status" value="1"/>
</dbReference>
<evidence type="ECO:0000256" key="12">
    <source>
        <dbReference type="ARBA" id="ARBA00042615"/>
    </source>
</evidence>
<reference evidence="14 15" key="1">
    <citation type="journal article" date="2017" name="Antonie Van Leeuwenhoek">
        <title>Rhizobium rhizosphaerae sp. nov., a novel species isolated from rice rhizosphere.</title>
        <authorList>
            <person name="Zhao J.J."/>
            <person name="Zhang J."/>
            <person name="Zhang R.J."/>
            <person name="Zhang C.W."/>
            <person name="Yin H.Q."/>
            <person name="Zhang X.X."/>
        </authorList>
    </citation>
    <scope>NUCLEOTIDE SEQUENCE [LARGE SCALE GENOMIC DNA]</scope>
    <source>
        <strain evidence="14 15">BSs20135</strain>
    </source>
</reference>
<dbReference type="GO" id="GO:0008745">
    <property type="term" value="F:N-acetylmuramoyl-L-alanine amidase activity"/>
    <property type="evidence" value="ECO:0007669"/>
    <property type="project" value="UniProtKB-EC"/>
</dbReference>
<keyword evidence="15" id="KW-1185">Reference proteome</keyword>
<dbReference type="GO" id="GO:0046872">
    <property type="term" value="F:metal ion binding"/>
    <property type="evidence" value="ECO:0007669"/>
    <property type="project" value="UniProtKB-KW"/>
</dbReference>
<gene>
    <name evidence="14" type="primary">ampD</name>
    <name evidence="14" type="ORF">GARC_0565</name>
</gene>
<protein>
    <recommendedName>
        <fullName evidence="11">1,6-anhydro-N-acetylmuramyl-L-alanine amidase AmpD</fullName>
        <ecNumber evidence="5">3.5.1.28</ecNumber>
    </recommendedName>
    <alternativeName>
        <fullName evidence="12">N-acetylmuramoyl-L-alanine amidase</fullName>
    </alternativeName>
</protein>
<dbReference type="GO" id="GO:0005737">
    <property type="term" value="C:cytoplasm"/>
    <property type="evidence" value="ECO:0007669"/>
    <property type="project" value="UniProtKB-SubCell"/>
</dbReference>
<evidence type="ECO:0000256" key="9">
    <source>
        <dbReference type="ARBA" id="ARBA00022833"/>
    </source>
</evidence>
<keyword evidence="9" id="KW-0862">Zinc</keyword>
<evidence type="ECO:0000256" key="3">
    <source>
        <dbReference type="ARBA" id="ARBA00004496"/>
    </source>
</evidence>
<name>K6Y0U3_9ALTE</name>
<dbReference type="InterPro" id="IPR051206">
    <property type="entry name" value="NAMLAA_amidase_2"/>
</dbReference>
<dbReference type="PANTHER" id="PTHR30417:SF4">
    <property type="entry name" value="1,6-ANHYDRO-N-ACETYLMURAMYL-L-ALANINE AMIDASE AMPD"/>
    <property type="match status" value="1"/>
</dbReference>
<dbReference type="EMBL" id="BAEO01000007">
    <property type="protein sequence ID" value="GAC17546.1"/>
    <property type="molecule type" value="Genomic_DNA"/>
</dbReference>
<comment type="subcellular location">
    <subcellularLocation>
        <location evidence="3">Cytoplasm</location>
    </subcellularLocation>
</comment>
<evidence type="ECO:0000256" key="11">
    <source>
        <dbReference type="ARBA" id="ARBA00039257"/>
    </source>
</evidence>
<dbReference type="InterPro" id="IPR002502">
    <property type="entry name" value="Amidase_domain"/>
</dbReference>
<proteinExistence type="inferred from homology"/>
<keyword evidence="10" id="KW-0961">Cell wall biogenesis/degradation</keyword>